<keyword evidence="3 4" id="KW-0904">Protein phosphatase</keyword>
<evidence type="ECO:0000256" key="1">
    <source>
        <dbReference type="ARBA" id="ARBA00022723"/>
    </source>
</evidence>
<dbReference type="InterPro" id="IPR000222">
    <property type="entry name" value="PP2C_BS"/>
</dbReference>
<feature type="domain" description="PPM-type phosphatase" evidence="5">
    <location>
        <begin position="60"/>
        <end position="352"/>
    </location>
</feature>
<dbReference type="OrthoDB" id="10264738at2759"/>
<dbReference type="SUPFAM" id="SSF81606">
    <property type="entry name" value="PP2C-like"/>
    <property type="match status" value="1"/>
</dbReference>
<evidence type="ECO:0000259" key="5">
    <source>
        <dbReference type="PROSITE" id="PS51746"/>
    </source>
</evidence>
<dbReference type="EMBL" id="AUWU02000007">
    <property type="protein sequence ID" value="KAH0570458.1"/>
    <property type="molecule type" value="Genomic_DNA"/>
</dbReference>
<comment type="caution">
    <text evidence="6">The sequence shown here is derived from an EMBL/GenBank/DDBJ whole genome shotgun (WGS) entry which is preliminary data.</text>
</comment>
<comment type="similarity">
    <text evidence="4">Belongs to the PP2C family.</text>
</comment>
<dbReference type="PANTHER" id="PTHR47992">
    <property type="entry name" value="PROTEIN PHOSPHATASE"/>
    <property type="match status" value="1"/>
</dbReference>
<dbReference type="RefSeq" id="XP_067761231.1">
    <property type="nucleotide sequence ID" value="XM_067910544.1"/>
</dbReference>
<dbReference type="GO" id="GO:0004722">
    <property type="term" value="F:protein serine/threonine phosphatase activity"/>
    <property type="evidence" value="ECO:0007669"/>
    <property type="project" value="InterPro"/>
</dbReference>
<dbReference type="CDD" id="cd00143">
    <property type="entry name" value="PP2Cc"/>
    <property type="match status" value="1"/>
</dbReference>
<dbReference type="InterPro" id="IPR001932">
    <property type="entry name" value="PPM-type_phosphatase-like_dom"/>
</dbReference>
<keyword evidence="7" id="KW-1185">Reference proteome</keyword>
<dbReference type="InterPro" id="IPR036457">
    <property type="entry name" value="PPM-type-like_dom_sf"/>
</dbReference>
<name>A0A9P8LLV2_9EUKA</name>
<keyword evidence="2 4" id="KW-0378">Hydrolase</keyword>
<organism evidence="6 7">
    <name type="scientific">Spironucleus salmonicida</name>
    <dbReference type="NCBI Taxonomy" id="348837"/>
    <lineage>
        <taxon>Eukaryota</taxon>
        <taxon>Metamonada</taxon>
        <taxon>Diplomonadida</taxon>
        <taxon>Hexamitidae</taxon>
        <taxon>Hexamitinae</taxon>
        <taxon>Spironucleus</taxon>
    </lineage>
</organism>
<reference evidence="6 7" key="1">
    <citation type="journal article" date="2014" name="PLoS Genet.">
        <title>The Genome of Spironucleus salmonicida Highlights a Fish Pathogen Adapted to Fluctuating Environments.</title>
        <authorList>
            <person name="Xu F."/>
            <person name="Jerlstrom-Hultqvist J."/>
            <person name="Einarsson E."/>
            <person name="Astvaldsson A."/>
            <person name="Svard S.G."/>
            <person name="Andersson J.O."/>
        </authorList>
    </citation>
    <scope>NUCLEOTIDE SEQUENCE [LARGE SCALE GENOMIC DNA]</scope>
    <source>
        <strain evidence="6 7">ATCC 50377</strain>
    </source>
</reference>
<dbReference type="GeneID" id="94300761"/>
<keyword evidence="1" id="KW-0479">Metal-binding</keyword>
<evidence type="ECO:0000256" key="4">
    <source>
        <dbReference type="RuleBase" id="RU003465"/>
    </source>
</evidence>
<accession>A0A9P8LLV2</accession>
<evidence type="ECO:0000256" key="2">
    <source>
        <dbReference type="ARBA" id="ARBA00022801"/>
    </source>
</evidence>
<dbReference type="Pfam" id="PF00481">
    <property type="entry name" value="PP2C"/>
    <property type="match status" value="1"/>
</dbReference>
<dbReference type="KEGG" id="ssao:94300761"/>
<dbReference type="Gene3D" id="3.60.40.10">
    <property type="entry name" value="PPM-type phosphatase domain"/>
    <property type="match status" value="1"/>
</dbReference>
<dbReference type="AlphaFoldDB" id="A0A9P8LLV2"/>
<sequence>MYSKSEIVLIMNKSISGNSSKKYSSCLFDPIFSETATVTMNEQIEGQSFQIQKCQTSTLQHGLCSIIGRRPTNEDRELIIQNVQFKIFAIFDGHGGDQASAYCYANFQSIFQSQIQEKNPELALIETCLILDNQFSKLIRFTSVGTTANIVLFYQNDIYYCNVGDSRCVVAYNNKLFGSVDHTPSYDRQRLTKLGVRVINCMGVDRVDGNLALARAIGDQYMAHQGIIAQGDAGKICIINEMDFCIVACDGLYGIFTNQQVSDIIQSCLQGSPVTGTAQRILLEASIAYFQGDNMKGDLLLGKVVSQRVYKTRVCNDVDPQASQATKLAQILCKLSYWKNSMDNVSVIVILK</sequence>
<dbReference type="PROSITE" id="PS51746">
    <property type="entry name" value="PPM_2"/>
    <property type="match status" value="1"/>
</dbReference>
<protein>
    <submittedName>
        <fullName evidence="6">Protein phosphatase 2C</fullName>
    </submittedName>
</protein>
<evidence type="ECO:0000313" key="6">
    <source>
        <dbReference type="EMBL" id="KAH0570458.1"/>
    </source>
</evidence>
<proteinExistence type="inferred from homology"/>
<dbReference type="PROSITE" id="PS01032">
    <property type="entry name" value="PPM_1"/>
    <property type="match status" value="1"/>
</dbReference>
<dbReference type="InterPro" id="IPR015655">
    <property type="entry name" value="PP2C"/>
</dbReference>
<gene>
    <name evidence="6" type="ORF">SS50377_26738</name>
</gene>
<dbReference type="Proteomes" id="UP000018208">
    <property type="component" value="Unassembled WGS sequence"/>
</dbReference>
<dbReference type="GO" id="GO:0046872">
    <property type="term" value="F:metal ion binding"/>
    <property type="evidence" value="ECO:0007669"/>
    <property type="project" value="UniProtKB-KW"/>
</dbReference>
<evidence type="ECO:0000256" key="3">
    <source>
        <dbReference type="ARBA" id="ARBA00022912"/>
    </source>
</evidence>
<dbReference type="SMART" id="SM00332">
    <property type="entry name" value="PP2Cc"/>
    <property type="match status" value="1"/>
</dbReference>
<evidence type="ECO:0000313" key="7">
    <source>
        <dbReference type="Proteomes" id="UP000018208"/>
    </source>
</evidence>